<keyword evidence="5" id="KW-1133">Transmembrane helix</keyword>
<dbReference type="PANTHER" id="PTHR33337:SF31">
    <property type="entry name" value="DUF636 DOMAIN PROTEIN (AFU_ORTHOLOGUE AFUA_2G12650)"/>
    <property type="match status" value="1"/>
</dbReference>
<evidence type="ECO:0000256" key="1">
    <source>
        <dbReference type="ARBA" id="ARBA00005495"/>
    </source>
</evidence>
<dbReference type="PANTHER" id="PTHR33337">
    <property type="entry name" value="GFA DOMAIN-CONTAINING PROTEIN"/>
    <property type="match status" value="1"/>
</dbReference>
<dbReference type="SUPFAM" id="SSF51316">
    <property type="entry name" value="Mss4-like"/>
    <property type="match status" value="2"/>
</dbReference>
<protein>
    <recommendedName>
        <fullName evidence="6">CENP-V/GFA domain-containing protein</fullName>
    </recommendedName>
</protein>
<dbReference type="OrthoDB" id="5422068at2759"/>
<evidence type="ECO:0000313" key="8">
    <source>
        <dbReference type="Proteomes" id="UP001152049"/>
    </source>
</evidence>
<dbReference type="InterPro" id="IPR011057">
    <property type="entry name" value="Mss4-like_sf"/>
</dbReference>
<evidence type="ECO:0000313" key="7">
    <source>
        <dbReference type="EMBL" id="KAJ4271453.1"/>
    </source>
</evidence>
<keyword evidence="3" id="KW-0862">Zinc</keyword>
<dbReference type="GO" id="GO:0046872">
    <property type="term" value="F:metal ion binding"/>
    <property type="evidence" value="ECO:0007669"/>
    <property type="project" value="UniProtKB-KW"/>
</dbReference>
<name>A0A9W8SGX6_9HYPO</name>
<dbReference type="GO" id="GO:0016846">
    <property type="term" value="F:carbon-sulfur lyase activity"/>
    <property type="evidence" value="ECO:0007669"/>
    <property type="project" value="InterPro"/>
</dbReference>
<dbReference type="EMBL" id="JAOQAZ010000001">
    <property type="protein sequence ID" value="KAJ4271453.1"/>
    <property type="molecule type" value="Genomic_DNA"/>
</dbReference>
<keyword evidence="4" id="KW-0456">Lyase</keyword>
<feature type="domain" description="CENP-V/GFA" evidence="6">
    <location>
        <begin position="10"/>
        <end position="121"/>
    </location>
</feature>
<keyword evidence="5" id="KW-0472">Membrane</keyword>
<evidence type="ECO:0000256" key="4">
    <source>
        <dbReference type="ARBA" id="ARBA00023239"/>
    </source>
</evidence>
<keyword evidence="5" id="KW-0812">Transmembrane</keyword>
<evidence type="ECO:0000256" key="5">
    <source>
        <dbReference type="SAM" id="Phobius"/>
    </source>
</evidence>
<accession>A0A9W8SGX6</accession>
<reference evidence="7" key="1">
    <citation type="submission" date="2022-09" db="EMBL/GenBank/DDBJ databases">
        <title>Fusarium specimens isolated from Avocado Roots.</title>
        <authorList>
            <person name="Stajich J."/>
            <person name="Roper C."/>
            <person name="Heimlech-Rivalta G."/>
        </authorList>
    </citation>
    <scope>NUCLEOTIDE SEQUENCE</scope>
    <source>
        <strain evidence="7">CF00136</strain>
    </source>
</reference>
<dbReference type="Gene3D" id="3.90.1590.10">
    <property type="entry name" value="glutathione-dependent formaldehyde- activating enzyme (gfa)"/>
    <property type="match status" value="2"/>
</dbReference>
<feature type="transmembrane region" description="Helical" evidence="5">
    <location>
        <begin position="353"/>
        <end position="372"/>
    </location>
</feature>
<comment type="caution">
    <text evidence="7">The sequence shown here is derived from an EMBL/GenBank/DDBJ whole genome shotgun (WGS) entry which is preliminary data.</text>
</comment>
<sequence length="403" mass="44967">MTDSNDTKTLEAKCFCGSVHYTIDVPVAELPLRTHLCHCSLCRYGSGAPCIFHAPLPDGVVPKFVEPSSRSKMTSYAIGEKVGTWNFCSKCGCHIASAGPPENEFWTVASSIFVNGAEFFDVRKHIFSKSAKDRGIAEALTHTRGREFIDWNPPDDSPKAKIVEAHTEVGEDGKERLRVECECQGVSFTIPRPSEEVKKDEFYSQFVSHKDDTKWLATFDGCDDCRLVNGTHIVGWTFIPLSICEPRIGDNLLIGTAKTFKTSDDVVRAFCGECGATIFFSHSDRRPSDDHHVVDLATGIIRAPEGVMAENWLTWRARMAWFDSGRRYDSDFAEALQEEGDDQFMSMSLIPYFYPYIAIIMLAMASPINGAASESRSLAADSHRRRVKLCGLGENKTRFDQIK</sequence>
<evidence type="ECO:0000256" key="3">
    <source>
        <dbReference type="ARBA" id="ARBA00022833"/>
    </source>
</evidence>
<keyword evidence="8" id="KW-1185">Reference proteome</keyword>
<keyword evidence="2" id="KW-0479">Metal-binding</keyword>
<comment type="similarity">
    <text evidence="1">Belongs to the Gfa family.</text>
</comment>
<proteinExistence type="inferred from homology"/>
<dbReference type="AlphaFoldDB" id="A0A9W8SGX6"/>
<gene>
    <name evidence="7" type="ORF">NW762_000156</name>
</gene>
<dbReference type="PROSITE" id="PS51891">
    <property type="entry name" value="CENP_V_GFA"/>
    <property type="match status" value="1"/>
</dbReference>
<dbReference type="InterPro" id="IPR006913">
    <property type="entry name" value="CENP-V/GFA"/>
</dbReference>
<evidence type="ECO:0000259" key="6">
    <source>
        <dbReference type="PROSITE" id="PS51891"/>
    </source>
</evidence>
<organism evidence="7 8">
    <name type="scientific">Fusarium torreyae</name>
    <dbReference type="NCBI Taxonomy" id="1237075"/>
    <lineage>
        <taxon>Eukaryota</taxon>
        <taxon>Fungi</taxon>
        <taxon>Dikarya</taxon>
        <taxon>Ascomycota</taxon>
        <taxon>Pezizomycotina</taxon>
        <taxon>Sordariomycetes</taxon>
        <taxon>Hypocreomycetidae</taxon>
        <taxon>Hypocreales</taxon>
        <taxon>Nectriaceae</taxon>
        <taxon>Fusarium</taxon>
    </lineage>
</organism>
<dbReference type="Proteomes" id="UP001152049">
    <property type="component" value="Unassembled WGS sequence"/>
</dbReference>
<dbReference type="Pfam" id="PF04828">
    <property type="entry name" value="GFA"/>
    <property type="match status" value="1"/>
</dbReference>
<evidence type="ECO:0000256" key="2">
    <source>
        <dbReference type="ARBA" id="ARBA00022723"/>
    </source>
</evidence>